<evidence type="ECO:0000256" key="2">
    <source>
        <dbReference type="ARBA" id="ARBA00023004"/>
    </source>
</evidence>
<dbReference type="InterPro" id="IPR015915">
    <property type="entry name" value="Kelch-typ_b-propeller"/>
</dbReference>
<dbReference type="EMBL" id="CAJNDS010002301">
    <property type="protein sequence ID" value="CAE7420503.1"/>
    <property type="molecule type" value="Genomic_DNA"/>
</dbReference>
<dbReference type="SUPFAM" id="SSF117281">
    <property type="entry name" value="Kelch motif"/>
    <property type="match status" value="1"/>
</dbReference>
<proteinExistence type="predicted"/>
<dbReference type="PANTHER" id="PTHR47435:SF4">
    <property type="entry name" value="KELCH REPEAT PROTEIN (AFU_ORTHOLOGUE AFUA_5G12780)"/>
    <property type="match status" value="1"/>
</dbReference>
<keyword evidence="4" id="KW-1185">Reference proteome</keyword>
<dbReference type="PANTHER" id="PTHR47435">
    <property type="entry name" value="KELCH REPEAT PROTEIN (AFU_ORTHOLOGUE AFUA_5G12780)"/>
    <property type="match status" value="1"/>
</dbReference>
<evidence type="ECO:0000313" key="3">
    <source>
        <dbReference type="EMBL" id="CAE7420503.1"/>
    </source>
</evidence>
<organism evidence="3 4">
    <name type="scientific">Symbiodinium natans</name>
    <dbReference type="NCBI Taxonomy" id="878477"/>
    <lineage>
        <taxon>Eukaryota</taxon>
        <taxon>Sar</taxon>
        <taxon>Alveolata</taxon>
        <taxon>Dinophyceae</taxon>
        <taxon>Suessiales</taxon>
        <taxon>Symbiodiniaceae</taxon>
        <taxon>Symbiodinium</taxon>
    </lineage>
</organism>
<sequence length="220" mass="23879">MALSWKAAAVGERLVNLQWPSSTPLANSCNTANTKEDMYTFDVNGKSWADITGSDSNKPQQRLGAGMAYDGSDTIYLHGGLQLWGASHDLYSYTISTSTWTNMTDSVSGGGPQQKVWHSFVYANGNIYSFAGASPYGTGTSNSWPSQDLWQFNIGSSTWSQISGTMPGYRLQQGMVHANSQGNDYLVLFGGFGFVDYPNSWTTGYFSDLWIFDITAGVGG</sequence>
<protein>
    <submittedName>
        <fullName evidence="3">ESP protein</fullName>
    </submittedName>
</protein>
<keyword evidence="1" id="KW-0677">Repeat</keyword>
<keyword evidence="2" id="KW-0408">Iron</keyword>
<accession>A0A812R5D0</accession>
<dbReference type="Pfam" id="PF24681">
    <property type="entry name" value="Kelch_KLHDC2_KLHL20_DRC7"/>
    <property type="match status" value="1"/>
</dbReference>
<evidence type="ECO:0000256" key="1">
    <source>
        <dbReference type="ARBA" id="ARBA00022737"/>
    </source>
</evidence>
<evidence type="ECO:0000313" key="4">
    <source>
        <dbReference type="Proteomes" id="UP000604046"/>
    </source>
</evidence>
<dbReference type="AlphaFoldDB" id="A0A812R5D0"/>
<name>A0A812R5D0_9DINO</name>
<dbReference type="OrthoDB" id="286745at2759"/>
<comment type="caution">
    <text evidence="3">The sequence shown here is derived from an EMBL/GenBank/DDBJ whole genome shotgun (WGS) entry which is preliminary data.</text>
</comment>
<dbReference type="GO" id="GO:0019760">
    <property type="term" value="P:glucosinolate metabolic process"/>
    <property type="evidence" value="ECO:0007669"/>
    <property type="project" value="UniProtKB-ARBA"/>
</dbReference>
<gene>
    <name evidence="3" type="primary">ESP</name>
    <name evidence="3" type="ORF">SNAT2548_LOCUS22872</name>
</gene>
<reference evidence="3" key="1">
    <citation type="submission" date="2021-02" db="EMBL/GenBank/DDBJ databases">
        <authorList>
            <person name="Dougan E. K."/>
            <person name="Rhodes N."/>
            <person name="Thang M."/>
            <person name="Chan C."/>
        </authorList>
    </citation>
    <scope>NUCLEOTIDE SEQUENCE</scope>
</reference>
<dbReference type="Gene3D" id="2.120.10.80">
    <property type="entry name" value="Kelch-type beta propeller"/>
    <property type="match status" value="1"/>
</dbReference>
<dbReference type="Proteomes" id="UP000604046">
    <property type="component" value="Unassembled WGS sequence"/>
</dbReference>